<dbReference type="RefSeq" id="WP_284244403.1">
    <property type="nucleotide sequence ID" value="NZ_BSST01000001.1"/>
</dbReference>
<dbReference type="Gene3D" id="3.40.1500.10">
    <property type="entry name" value="Coproporphyrinogen III oxidase, aerobic"/>
    <property type="match status" value="1"/>
</dbReference>
<keyword evidence="5 7" id="KW-0350">Heme biosynthesis</keyword>
<keyword evidence="4 7" id="KW-0560">Oxidoreductase</keyword>
<dbReference type="InterPro" id="IPR001260">
    <property type="entry name" value="Coprogen_oxidase_aer"/>
</dbReference>
<sequence length="304" mass="34808">MSQVNIDQVIEFLKSLQDQICQTLEQADGEGKFVEDNWTRAEGGGGRTRVMTNGAVIEQGGVNFSLVSGDKLPPSATAHRPELAGRSWQACGVSLVIHPKNPFVPTSHANVRFFIAEKEGEAPVWWFGGGFDLTPFYPFKEDVIHWHQTAKDLCQPFGDLIYDEHKKWCDDYFYLKHRNETRGVGGLFFDDLNAWGFDKCFDYIKAVGQGYIDAYVPIVNKRKSTPYQESHRQFQLYRRGRYVEFNLVFDRGTLFGLQSGGRTESILMSMPPLARWEYNYQPEPDSEEAHLINYLTPTDWLIAE</sequence>
<keyword evidence="6 7" id="KW-0627">Porphyrin biosynthesis</keyword>
<dbReference type="Pfam" id="PF01218">
    <property type="entry name" value="Coprogen_oxidas"/>
    <property type="match status" value="1"/>
</dbReference>
<feature type="region of interest" description="Important for dimerization" evidence="7">
    <location>
        <begin position="242"/>
        <end position="277"/>
    </location>
</feature>
<feature type="binding site" evidence="7">
    <location>
        <position position="94"/>
    </location>
    <ligand>
        <name>substrate</name>
    </ligand>
</feature>
<dbReference type="InterPro" id="IPR036406">
    <property type="entry name" value="Coprogen_oxidase_aer_sf"/>
</dbReference>
<evidence type="ECO:0000256" key="2">
    <source>
        <dbReference type="ARBA" id="ARBA00010644"/>
    </source>
</evidence>
<proteinExistence type="inferred from homology"/>
<dbReference type="HAMAP" id="MF_00333">
    <property type="entry name" value="Coprogen_oxidas"/>
    <property type="match status" value="1"/>
</dbReference>
<protein>
    <recommendedName>
        <fullName evidence="7">Oxygen-dependent coproporphyrinogen-III oxidase</fullName>
        <shortName evidence="7">CPO</shortName>
        <shortName evidence="7">Coprogen oxidase</shortName>
        <shortName evidence="7">Coproporphyrinogenase</shortName>
        <ecNumber evidence="7">1.3.3.3</ecNumber>
    </recommendedName>
</protein>
<comment type="caution">
    <text evidence="8">The sequence shown here is derived from an EMBL/GenBank/DDBJ whole genome shotgun (WGS) entry which is preliminary data.</text>
</comment>
<evidence type="ECO:0000256" key="4">
    <source>
        <dbReference type="ARBA" id="ARBA00023002"/>
    </source>
</evidence>
<feature type="active site" description="Proton donor" evidence="7">
    <location>
        <position position="108"/>
    </location>
</feature>
<dbReference type="EMBL" id="BSST01000001">
    <property type="protein sequence ID" value="GLX78522.1"/>
    <property type="molecule type" value="Genomic_DNA"/>
</dbReference>
<keyword evidence="7" id="KW-0479">Metal-binding</keyword>
<comment type="pathway">
    <text evidence="1 7">Porphyrin-containing compound metabolism; protoporphyrin-IX biosynthesis; protoporphyrinogen-IX from coproporphyrinogen-III (O2 route): step 1/1.</text>
</comment>
<dbReference type="PANTHER" id="PTHR10755:SF0">
    <property type="entry name" value="OXYGEN-DEPENDENT COPROPORPHYRINOGEN-III OXIDASE, MITOCHONDRIAL"/>
    <property type="match status" value="1"/>
</dbReference>
<dbReference type="PROSITE" id="PS01021">
    <property type="entry name" value="COPROGEN_OXIDASE"/>
    <property type="match status" value="1"/>
</dbReference>
<feature type="binding site" evidence="7">
    <location>
        <position position="177"/>
    </location>
    <ligand>
        <name>a divalent metal cation</name>
        <dbReference type="ChEBI" id="CHEBI:60240"/>
    </ligand>
</feature>
<gene>
    <name evidence="7 8" type="primary">hemF</name>
    <name evidence="8" type="ORF">tinsulaeT_18620</name>
</gene>
<dbReference type="SUPFAM" id="SSF102886">
    <property type="entry name" value="Coproporphyrinogen III oxidase"/>
    <property type="match status" value="1"/>
</dbReference>
<evidence type="ECO:0000313" key="8">
    <source>
        <dbReference type="EMBL" id="GLX78522.1"/>
    </source>
</evidence>
<accession>A0ABQ6GRH3</accession>
<feature type="binding site" evidence="7">
    <location>
        <position position="147"/>
    </location>
    <ligand>
        <name>a divalent metal cation</name>
        <dbReference type="ChEBI" id="CHEBI:60240"/>
    </ligand>
</feature>
<comment type="function">
    <text evidence="7">Involved in the heme biosynthesis. Catalyzes the aerobic oxidative decarboxylation of propionate groups of rings A and B of coproporphyrinogen-III to yield the vinyl groups in protoporphyrinogen-IX.</text>
</comment>
<dbReference type="Proteomes" id="UP001157186">
    <property type="component" value="Unassembled WGS sequence"/>
</dbReference>
<dbReference type="NCBIfam" id="NF003727">
    <property type="entry name" value="PRK05330.1"/>
    <property type="match status" value="1"/>
</dbReference>
<evidence type="ECO:0000256" key="6">
    <source>
        <dbReference type="ARBA" id="ARBA00023244"/>
    </source>
</evidence>
<feature type="binding site" evidence="7">
    <location>
        <begin position="260"/>
        <end position="262"/>
    </location>
    <ligand>
        <name>substrate</name>
    </ligand>
</feature>
<dbReference type="EC" id="1.3.3.3" evidence="7"/>
<evidence type="ECO:0000256" key="5">
    <source>
        <dbReference type="ARBA" id="ARBA00023133"/>
    </source>
</evidence>
<comment type="subunit">
    <text evidence="3 7">Homodimer.</text>
</comment>
<dbReference type="PIRSF" id="PIRSF000166">
    <property type="entry name" value="Coproporphyri_ox"/>
    <property type="match status" value="1"/>
</dbReference>
<comment type="subcellular location">
    <subcellularLocation>
        <location evidence="7">Cytoplasm</location>
    </subcellularLocation>
</comment>
<feature type="binding site" evidence="7">
    <location>
        <position position="108"/>
    </location>
    <ligand>
        <name>a divalent metal cation</name>
        <dbReference type="ChEBI" id="CHEBI:60240"/>
    </ligand>
</feature>
<comment type="similarity">
    <text evidence="2 7">Belongs to the aerobic coproporphyrinogen-III oxidase family.</text>
</comment>
<reference evidence="8 9" key="1">
    <citation type="submission" date="2023-03" db="EMBL/GenBank/DDBJ databases">
        <title>Draft genome sequence of Thalassotalea insulae KCTC 62186T.</title>
        <authorList>
            <person name="Sawabe T."/>
        </authorList>
    </citation>
    <scope>NUCLEOTIDE SEQUENCE [LARGE SCALE GENOMIC DNA]</scope>
    <source>
        <strain evidence="8 9">KCTC 62186</strain>
    </source>
</reference>
<keyword evidence="7" id="KW-0963">Cytoplasm</keyword>
<comment type="catalytic activity">
    <reaction evidence="7">
        <text>coproporphyrinogen III + O2 + 2 H(+) = protoporphyrinogen IX + 2 CO2 + 2 H2O</text>
        <dbReference type="Rhea" id="RHEA:18257"/>
        <dbReference type="ChEBI" id="CHEBI:15377"/>
        <dbReference type="ChEBI" id="CHEBI:15378"/>
        <dbReference type="ChEBI" id="CHEBI:15379"/>
        <dbReference type="ChEBI" id="CHEBI:16526"/>
        <dbReference type="ChEBI" id="CHEBI:57307"/>
        <dbReference type="ChEBI" id="CHEBI:57309"/>
        <dbReference type="EC" id="1.3.3.3"/>
    </reaction>
</comment>
<keyword evidence="9" id="KW-1185">Reference proteome</keyword>
<evidence type="ECO:0000256" key="7">
    <source>
        <dbReference type="HAMAP-Rule" id="MF_00333"/>
    </source>
</evidence>
<dbReference type="PANTHER" id="PTHR10755">
    <property type="entry name" value="COPROPORPHYRINOGEN III OXIDASE, MITOCHONDRIAL"/>
    <property type="match status" value="1"/>
</dbReference>
<evidence type="ECO:0000256" key="3">
    <source>
        <dbReference type="ARBA" id="ARBA00011738"/>
    </source>
</evidence>
<organism evidence="8 9">
    <name type="scientific">Thalassotalea insulae</name>
    <dbReference type="NCBI Taxonomy" id="2056778"/>
    <lineage>
        <taxon>Bacteria</taxon>
        <taxon>Pseudomonadati</taxon>
        <taxon>Pseudomonadota</taxon>
        <taxon>Gammaproteobacteria</taxon>
        <taxon>Alteromonadales</taxon>
        <taxon>Colwelliaceae</taxon>
        <taxon>Thalassotalea</taxon>
    </lineage>
</organism>
<comment type="cofactor">
    <cofactor evidence="7">
        <name>a divalent metal cation</name>
        <dbReference type="ChEBI" id="CHEBI:60240"/>
    </cofactor>
</comment>
<dbReference type="InterPro" id="IPR018375">
    <property type="entry name" value="Coprogen_oxidase_CS"/>
</dbReference>
<name>A0ABQ6GRH3_9GAMM</name>
<evidence type="ECO:0000313" key="9">
    <source>
        <dbReference type="Proteomes" id="UP001157186"/>
    </source>
</evidence>
<feature type="binding site" evidence="7">
    <location>
        <begin position="110"/>
        <end position="112"/>
    </location>
    <ligand>
        <name>substrate</name>
    </ligand>
</feature>
<feature type="binding site" evidence="7">
    <location>
        <position position="98"/>
    </location>
    <ligand>
        <name>a divalent metal cation</name>
        <dbReference type="ChEBI" id="CHEBI:60240"/>
    </ligand>
</feature>
<feature type="site" description="Important for dimerization" evidence="7">
    <location>
        <position position="177"/>
    </location>
</feature>
<dbReference type="PRINTS" id="PR00073">
    <property type="entry name" value="COPRGNOXDASE"/>
</dbReference>
<evidence type="ECO:0000256" key="1">
    <source>
        <dbReference type="ARBA" id="ARBA00005168"/>
    </source>
</evidence>